<evidence type="ECO:0000256" key="11">
    <source>
        <dbReference type="PIRSR" id="PIRSR607992-2"/>
    </source>
</evidence>
<dbReference type="Pfam" id="PF05328">
    <property type="entry name" value="CybS"/>
    <property type="match status" value="1"/>
</dbReference>
<keyword evidence="7" id="KW-1133">Transmembrane helix</keyword>
<evidence type="ECO:0000256" key="6">
    <source>
        <dbReference type="ARBA" id="ARBA00022946"/>
    </source>
</evidence>
<dbReference type="SUPFAM" id="SSF81343">
    <property type="entry name" value="Fumarate reductase respiratory complex transmembrane subunits"/>
    <property type="match status" value="1"/>
</dbReference>
<evidence type="ECO:0000313" key="13">
    <source>
        <dbReference type="EMBL" id="SHO75780.1"/>
    </source>
</evidence>
<dbReference type="GO" id="GO:0006099">
    <property type="term" value="P:tricarboxylic acid cycle"/>
    <property type="evidence" value="ECO:0007669"/>
    <property type="project" value="TreeGrafter"/>
</dbReference>
<dbReference type="STRING" id="1230383.A0A1M8A020"/>
<dbReference type="GO" id="GO:0046872">
    <property type="term" value="F:metal ion binding"/>
    <property type="evidence" value="ECO:0007669"/>
    <property type="project" value="UniProtKB-KW"/>
</dbReference>
<keyword evidence="8 12" id="KW-0496">Mitochondrion</keyword>
<evidence type="ECO:0000256" key="10">
    <source>
        <dbReference type="PIRSR" id="PIRSR607992-1"/>
    </source>
</evidence>
<proteinExistence type="inferred from homology"/>
<evidence type="ECO:0000256" key="5">
    <source>
        <dbReference type="ARBA" id="ARBA00022792"/>
    </source>
</evidence>
<evidence type="ECO:0000256" key="9">
    <source>
        <dbReference type="ARBA" id="ARBA00023136"/>
    </source>
</evidence>
<evidence type="ECO:0000256" key="3">
    <source>
        <dbReference type="ARBA" id="ARBA00022448"/>
    </source>
</evidence>
<evidence type="ECO:0000313" key="14">
    <source>
        <dbReference type="Proteomes" id="UP000186303"/>
    </source>
</evidence>
<organism evidence="13 14">
    <name type="scientific">Malassezia sympodialis (strain ATCC 42132)</name>
    <name type="common">Atopic eczema-associated yeast</name>
    <dbReference type="NCBI Taxonomy" id="1230383"/>
    <lineage>
        <taxon>Eukaryota</taxon>
        <taxon>Fungi</taxon>
        <taxon>Dikarya</taxon>
        <taxon>Basidiomycota</taxon>
        <taxon>Ustilaginomycotina</taxon>
        <taxon>Malasseziomycetes</taxon>
        <taxon>Malasseziales</taxon>
        <taxon>Malasseziaceae</taxon>
        <taxon>Malassezia</taxon>
    </lineage>
</organism>
<keyword evidence="11" id="KW-0408">Iron</keyword>
<evidence type="ECO:0000256" key="1">
    <source>
        <dbReference type="ARBA" id="ARBA00004448"/>
    </source>
</evidence>
<dbReference type="PANTHER" id="PTHR13337:SF2">
    <property type="entry name" value="SUCCINATE DEHYDROGENASE [UBIQUINONE] CYTOCHROME B SMALL SUBUNIT, MITOCHONDRIAL"/>
    <property type="match status" value="1"/>
</dbReference>
<comment type="similarity">
    <text evidence="2 12">Belongs to the CybS family.</text>
</comment>
<evidence type="ECO:0000256" key="8">
    <source>
        <dbReference type="ARBA" id="ARBA00023128"/>
    </source>
</evidence>
<accession>A0A1M8A020</accession>
<feature type="binding site" description="axial binding residue" evidence="11">
    <location>
        <position position="117"/>
    </location>
    <ligand>
        <name>heme b</name>
        <dbReference type="ChEBI" id="CHEBI:60344"/>
        <note>ligand shared with SDHC</note>
    </ligand>
    <ligandPart>
        <name>Fe</name>
        <dbReference type="ChEBI" id="CHEBI:18248"/>
    </ligandPart>
</feature>
<keyword evidence="11" id="KW-0479">Metal-binding</keyword>
<protein>
    <recommendedName>
        <fullName evidence="12">Succinate dehydrogenase [ubiquinone] cytochrome b small subunit</fullName>
    </recommendedName>
</protein>
<dbReference type="GO" id="GO:0020037">
    <property type="term" value="F:heme binding"/>
    <property type="evidence" value="ECO:0007669"/>
    <property type="project" value="TreeGrafter"/>
</dbReference>
<keyword evidence="5 12" id="KW-0999">Mitochondrion inner membrane</keyword>
<keyword evidence="3" id="KW-0813">Transport</keyword>
<dbReference type="GO" id="GO:0005743">
    <property type="term" value="C:mitochondrial inner membrane"/>
    <property type="evidence" value="ECO:0007669"/>
    <property type="project" value="UniProtKB-SubCell"/>
</dbReference>
<evidence type="ECO:0000256" key="12">
    <source>
        <dbReference type="RuleBase" id="RU364031"/>
    </source>
</evidence>
<name>A0A1M8A020_MALS4</name>
<dbReference type="InterPro" id="IPR007992">
    <property type="entry name" value="CybS"/>
</dbReference>
<dbReference type="Gene3D" id="1.20.1300.10">
    <property type="entry name" value="Fumarate reductase/succinate dehydrogenase, transmembrane subunit"/>
    <property type="match status" value="1"/>
</dbReference>
<feature type="binding site" evidence="10">
    <location>
        <position position="129"/>
    </location>
    <ligand>
        <name>a ubiquinone</name>
        <dbReference type="ChEBI" id="CHEBI:16389"/>
        <note>ligand shared with IP/SDHB</note>
    </ligand>
</feature>
<keyword evidence="9 12" id="KW-0472">Membrane</keyword>
<dbReference type="Proteomes" id="UP000186303">
    <property type="component" value="Chromosome 1"/>
</dbReference>
<dbReference type="VEuPathDB" id="FungiDB:MSYG_0113"/>
<dbReference type="GO" id="GO:0048039">
    <property type="term" value="F:ubiquinone binding"/>
    <property type="evidence" value="ECO:0007669"/>
    <property type="project" value="TreeGrafter"/>
</dbReference>
<keyword evidence="14" id="KW-1185">Reference proteome</keyword>
<dbReference type="CDD" id="cd03496">
    <property type="entry name" value="SQR_TypeC_CybS"/>
    <property type="match status" value="1"/>
</dbReference>
<evidence type="ECO:0000256" key="4">
    <source>
        <dbReference type="ARBA" id="ARBA00022692"/>
    </source>
</evidence>
<dbReference type="PANTHER" id="PTHR13337">
    <property type="entry name" value="SUCCINATE DEHYDROGENASE"/>
    <property type="match status" value="1"/>
</dbReference>
<dbReference type="OMA" id="SEGSYHW"/>
<dbReference type="InterPro" id="IPR034804">
    <property type="entry name" value="SQR/QFR_C/D"/>
</dbReference>
<evidence type="ECO:0000256" key="2">
    <source>
        <dbReference type="ARBA" id="ARBA00007294"/>
    </source>
</evidence>
<dbReference type="EMBL" id="LT671821">
    <property type="protein sequence ID" value="SHO75780.1"/>
    <property type="molecule type" value="Genomic_DNA"/>
</dbReference>
<evidence type="ECO:0000256" key="7">
    <source>
        <dbReference type="ARBA" id="ARBA00022989"/>
    </source>
</evidence>
<keyword evidence="6 12" id="KW-0809">Transit peptide</keyword>
<dbReference type="AlphaFoldDB" id="A0A1M8A020"/>
<comment type="subcellular location">
    <subcellularLocation>
        <location evidence="1 12">Mitochondrion inner membrane</location>
        <topology evidence="1 12">Multi-pass membrane protein</topology>
    </subcellularLocation>
</comment>
<gene>
    <name evidence="13" type="ORF">MSYG_0113</name>
</gene>
<dbReference type="OrthoDB" id="18577at2759"/>
<keyword evidence="4" id="KW-0812">Transmembrane</keyword>
<reference evidence="14" key="1">
    <citation type="journal article" date="2017" name="Nucleic Acids Res.">
        <title>Proteogenomics produces comprehensive and highly accurate protein-coding gene annotation in a complete genome assembly of Malassezia sympodialis.</title>
        <authorList>
            <person name="Zhu Y."/>
            <person name="Engstroem P.G."/>
            <person name="Tellgren-Roth C."/>
            <person name="Baudo C.D."/>
            <person name="Kennell J.C."/>
            <person name="Sun S."/>
            <person name="Billmyre R.B."/>
            <person name="Schroeder M.S."/>
            <person name="Andersson A."/>
            <person name="Holm T."/>
            <person name="Sigurgeirsson B."/>
            <person name="Wu G."/>
            <person name="Sankaranarayanan S.R."/>
            <person name="Siddharthan R."/>
            <person name="Sanyal K."/>
            <person name="Lundeberg J."/>
            <person name="Nystedt B."/>
            <person name="Boekhout T."/>
            <person name="Dawson T.L. Jr."/>
            <person name="Heitman J."/>
            <person name="Scheynius A."/>
            <person name="Lehtioe J."/>
        </authorList>
    </citation>
    <scope>NUCLEOTIDE SEQUENCE [LARGE SCALE GENOMIC DNA]</scope>
    <source>
        <strain evidence="14">ATCC 42132</strain>
    </source>
</reference>
<sequence length="177" mass="18820">MSMCAAVGLNTRLPNAGLTRMLVSGARGFHAARPLAVAPTQTRTFGGPLIHPGGSYIKGTVNEPTEYPKPNAVHGSYHWAFERLISVALVPMIAVATVKHGACGTLDGVLSATLLLHSHIGFDSVLVDYLDKRKFPVAGPVSKWILRAATVATAVGLYEFNTNDIGLTELVAKLWMA</sequence>
<dbReference type="GO" id="GO:0006121">
    <property type="term" value="P:mitochondrial electron transport, succinate to ubiquinone"/>
    <property type="evidence" value="ECO:0007669"/>
    <property type="project" value="TreeGrafter"/>
</dbReference>